<feature type="binding site" evidence="14">
    <location>
        <position position="353"/>
    </location>
    <ligand>
        <name>Zn(2+)</name>
        <dbReference type="ChEBI" id="CHEBI:29105"/>
        <note>catalytic</note>
    </ligand>
</feature>
<feature type="domain" description="CAAX prenyl protease 1 N-terminal" evidence="17">
    <location>
        <begin position="111"/>
        <end position="276"/>
    </location>
</feature>
<evidence type="ECO:0000256" key="4">
    <source>
        <dbReference type="ARBA" id="ARBA00022723"/>
    </source>
</evidence>
<feature type="transmembrane region" description="Helical" evidence="15">
    <location>
        <begin position="368"/>
        <end position="392"/>
    </location>
</feature>
<dbReference type="Proteomes" id="UP001209570">
    <property type="component" value="Unassembled WGS sequence"/>
</dbReference>
<keyword evidence="3 15" id="KW-0812">Transmembrane</keyword>
<dbReference type="CDD" id="cd07343">
    <property type="entry name" value="M48A_Zmpste24p_like"/>
    <property type="match status" value="1"/>
</dbReference>
<comment type="catalytic activity">
    <reaction evidence="11 15">
        <text>Hydrolyzes the peptide bond -P2-(S-farnesyl or geranylgeranyl)C-P1'-P2'-P3'-COOH where P1' and P2' are amino acids with aliphatic side chains and P3' is any C-terminal residue.</text>
        <dbReference type="EC" id="3.4.24.84"/>
    </reaction>
</comment>
<protein>
    <recommendedName>
        <fullName evidence="15">CAAX prenyl protease</fullName>
        <ecNumber evidence="15">3.4.24.84</ecNumber>
    </recommendedName>
</protein>
<comment type="similarity">
    <text evidence="12 15">Belongs to the peptidase M48A family.</text>
</comment>
<evidence type="ECO:0000259" key="16">
    <source>
        <dbReference type="Pfam" id="PF01435"/>
    </source>
</evidence>
<evidence type="ECO:0000256" key="13">
    <source>
        <dbReference type="PIRSR" id="PIRSR627057-1"/>
    </source>
</evidence>
<evidence type="ECO:0000256" key="9">
    <source>
        <dbReference type="ARBA" id="ARBA00023049"/>
    </source>
</evidence>
<dbReference type="Pfam" id="PF01435">
    <property type="entry name" value="Peptidase_M48"/>
    <property type="match status" value="1"/>
</dbReference>
<dbReference type="AlphaFoldDB" id="A0AAD5LBQ5"/>
<evidence type="ECO:0000256" key="11">
    <source>
        <dbReference type="ARBA" id="ARBA00044456"/>
    </source>
</evidence>
<evidence type="ECO:0000256" key="10">
    <source>
        <dbReference type="ARBA" id="ARBA00023136"/>
    </source>
</evidence>
<dbReference type="GO" id="GO:0071586">
    <property type="term" value="P:CAAX-box protein processing"/>
    <property type="evidence" value="ECO:0007669"/>
    <property type="project" value="UniProtKB-UniRule"/>
</dbReference>
<evidence type="ECO:0000256" key="14">
    <source>
        <dbReference type="PIRSR" id="PIRSR627057-2"/>
    </source>
</evidence>
<gene>
    <name evidence="18" type="ORF">P43SY_003013</name>
</gene>
<dbReference type="FunFam" id="3.30.2010.10:FF:000005">
    <property type="entry name" value="CAAX prenyl protease"/>
    <property type="match status" value="1"/>
</dbReference>
<feature type="transmembrane region" description="Helical" evidence="15">
    <location>
        <begin position="221"/>
        <end position="240"/>
    </location>
</feature>
<evidence type="ECO:0000256" key="6">
    <source>
        <dbReference type="ARBA" id="ARBA00022824"/>
    </source>
</evidence>
<evidence type="ECO:0000313" key="19">
    <source>
        <dbReference type="Proteomes" id="UP001209570"/>
    </source>
</evidence>
<keyword evidence="19" id="KW-1185">Reference proteome</keyword>
<evidence type="ECO:0000256" key="15">
    <source>
        <dbReference type="RuleBase" id="RU366005"/>
    </source>
</evidence>
<sequence length="500" mass="56766">MAMNATLPWYAAPLYREEHWTPAPSGTPPYFTGALVFATLLYVFDTYLDWRQHRKFHETEFPPRLEAAIRDLGDFSVRSSKKKVGEGVGEGKSETEKAEDEGEKKSLIDATLEKFDKSRAYGLDKSTFGFVSGAYTQIESTAFLLLGYLPFMWMASGRALEYVGVDPSHEVFRTLMLLTLTTIRDTIVGLPFSLYSTFVIEARHGFNKQTLKLFFTDKLKTFMLFIVIGYPVIAALIYVIRWGGELFYFYVWAFLFVFSIVMITIVPVFIMPLFNKFTPLEEGELRSRIEALASSLSFPLTKLFVVDGSKRSSHSNAYFFGFFKSKRIVLYDTLLEQATHDEIVAVLGHELGHWKLWHTMQGFLIQQVYTFALFYVFGLCMNDASLFASFGFATQDTAVEKPVIIGFMLFASTMWAPIEHVLSFLVTLNTRKNEFQADAFAVDLGHAQALQSGLTKLAIENLSNMNPDPLYSAYHYSHPPLLERLTAIGARDALRSKKTE</sequence>
<dbReference type="PANTHER" id="PTHR10120">
    <property type="entry name" value="CAAX PRENYL PROTEASE 1"/>
    <property type="match status" value="1"/>
</dbReference>
<dbReference type="InterPro" id="IPR032456">
    <property type="entry name" value="Peptidase_M48_N"/>
</dbReference>
<comment type="subcellular location">
    <subcellularLocation>
        <location evidence="1 15">Endoplasmic reticulum membrane</location>
        <topology evidence="1 15">Multi-pass membrane protein</topology>
    </subcellularLocation>
</comment>
<organism evidence="18 19">
    <name type="scientific">Pythium insidiosum</name>
    <name type="common">Pythiosis disease agent</name>
    <dbReference type="NCBI Taxonomy" id="114742"/>
    <lineage>
        <taxon>Eukaryota</taxon>
        <taxon>Sar</taxon>
        <taxon>Stramenopiles</taxon>
        <taxon>Oomycota</taxon>
        <taxon>Peronosporomycetes</taxon>
        <taxon>Pythiales</taxon>
        <taxon>Pythiaceae</taxon>
        <taxon>Pythium</taxon>
    </lineage>
</organism>
<feature type="binding site" evidence="14">
    <location>
        <position position="434"/>
    </location>
    <ligand>
        <name>Zn(2+)</name>
        <dbReference type="ChEBI" id="CHEBI:29105"/>
        <note>catalytic</note>
    </ligand>
</feature>
<evidence type="ECO:0000256" key="2">
    <source>
        <dbReference type="ARBA" id="ARBA00022670"/>
    </source>
</evidence>
<feature type="transmembrane region" description="Helical" evidence="15">
    <location>
        <begin position="175"/>
        <end position="200"/>
    </location>
</feature>
<dbReference type="InterPro" id="IPR027057">
    <property type="entry name" value="CAXX_Prtase_1"/>
</dbReference>
<evidence type="ECO:0000313" key="18">
    <source>
        <dbReference type="EMBL" id="KAJ0395545.1"/>
    </source>
</evidence>
<dbReference type="GO" id="GO:0004222">
    <property type="term" value="F:metalloendopeptidase activity"/>
    <property type="evidence" value="ECO:0007669"/>
    <property type="project" value="UniProtKB-UniRule"/>
</dbReference>
<dbReference type="GO" id="GO:0046872">
    <property type="term" value="F:metal ion binding"/>
    <property type="evidence" value="ECO:0007669"/>
    <property type="project" value="UniProtKB-UniRule"/>
</dbReference>
<keyword evidence="8 15" id="KW-1133">Transmembrane helix</keyword>
<keyword evidence="7 14" id="KW-0862">Zinc</keyword>
<keyword evidence="5 15" id="KW-0378">Hydrolase</keyword>
<feature type="transmembrane region" description="Helical" evidence="15">
    <location>
        <begin position="246"/>
        <end position="270"/>
    </location>
</feature>
<comment type="function">
    <text evidence="15">Proteolytically removes the C-terminal three residues of farnesylated proteins.</text>
</comment>
<feature type="transmembrane region" description="Helical" evidence="15">
    <location>
        <begin position="30"/>
        <end position="48"/>
    </location>
</feature>
<evidence type="ECO:0000256" key="3">
    <source>
        <dbReference type="ARBA" id="ARBA00022692"/>
    </source>
</evidence>
<proteinExistence type="inferred from homology"/>
<evidence type="ECO:0000256" key="1">
    <source>
        <dbReference type="ARBA" id="ARBA00004477"/>
    </source>
</evidence>
<dbReference type="Gene3D" id="3.30.2010.10">
    <property type="entry name" value="Metalloproteases ('zincins'), catalytic domain"/>
    <property type="match status" value="1"/>
</dbReference>
<keyword evidence="10 15" id="KW-0472">Membrane</keyword>
<reference evidence="18" key="1">
    <citation type="submission" date="2021-12" db="EMBL/GenBank/DDBJ databases">
        <title>Prjna785345.</title>
        <authorList>
            <person name="Rujirawat T."/>
            <person name="Krajaejun T."/>
        </authorList>
    </citation>
    <scope>NUCLEOTIDE SEQUENCE</scope>
    <source>
        <strain evidence="18">Pi057C3</strain>
    </source>
</reference>
<dbReference type="EC" id="3.4.24.84" evidence="15"/>
<comment type="cofactor">
    <cofactor evidence="14 15">
        <name>Zn(2+)</name>
        <dbReference type="ChEBI" id="CHEBI:29105"/>
    </cofactor>
    <text evidence="14 15">Binds 1 zinc ion per subunit.</text>
</comment>
<evidence type="ECO:0000256" key="8">
    <source>
        <dbReference type="ARBA" id="ARBA00022989"/>
    </source>
</evidence>
<keyword evidence="9 15" id="KW-0482">Metalloprotease</keyword>
<name>A0AAD5LBQ5_PYTIN</name>
<evidence type="ECO:0000259" key="17">
    <source>
        <dbReference type="Pfam" id="PF16491"/>
    </source>
</evidence>
<keyword evidence="4 14" id="KW-0479">Metal-binding</keyword>
<keyword evidence="6 15" id="KW-0256">Endoplasmic reticulum</keyword>
<dbReference type="Pfam" id="PF16491">
    <property type="entry name" value="Peptidase_M48_N"/>
    <property type="match status" value="1"/>
</dbReference>
<evidence type="ECO:0000256" key="7">
    <source>
        <dbReference type="ARBA" id="ARBA00022833"/>
    </source>
</evidence>
<feature type="transmembrane region" description="Helical" evidence="15">
    <location>
        <begin position="404"/>
        <end position="426"/>
    </location>
</feature>
<evidence type="ECO:0000256" key="12">
    <source>
        <dbReference type="ARBA" id="ARBA00060927"/>
    </source>
</evidence>
<dbReference type="InterPro" id="IPR001915">
    <property type="entry name" value="Peptidase_M48"/>
</dbReference>
<comment type="caution">
    <text evidence="18">The sequence shown here is derived from an EMBL/GenBank/DDBJ whole genome shotgun (WGS) entry which is preliminary data.</text>
</comment>
<evidence type="ECO:0000256" key="5">
    <source>
        <dbReference type="ARBA" id="ARBA00022801"/>
    </source>
</evidence>
<accession>A0AAD5LBQ5</accession>
<dbReference type="GO" id="GO:0005789">
    <property type="term" value="C:endoplasmic reticulum membrane"/>
    <property type="evidence" value="ECO:0007669"/>
    <property type="project" value="UniProtKB-SubCell"/>
</dbReference>
<feature type="transmembrane region" description="Helical" evidence="15">
    <location>
        <begin position="127"/>
        <end position="155"/>
    </location>
</feature>
<keyword evidence="2 15" id="KW-0645">Protease</keyword>
<feature type="active site" evidence="13">
    <location>
        <position position="350"/>
    </location>
</feature>
<feature type="domain" description="Peptidase M48" evidence="16">
    <location>
        <begin position="279"/>
        <end position="490"/>
    </location>
</feature>
<feature type="active site" description="Proton donor" evidence="13">
    <location>
        <position position="438"/>
    </location>
</feature>
<feature type="binding site" evidence="14">
    <location>
        <position position="349"/>
    </location>
    <ligand>
        <name>Zn(2+)</name>
        <dbReference type="ChEBI" id="CHEBI:29105"/>
        <note>catalytic</note>
    </ligand>
</feature>
<dbReference type="EMBL" id="JAKCXM010000339">
    <property type="protein sequence ID" value="KAJ0395545.1"/>
    <property type="molecule type" value="Genomic_DNA"/>
</dbReference>